<dbReference type="Pfam" id="PF00392">
    <property type="entry name" value="GntR"/>
    <property type="match status" value="1"/>
</dbReference>
<dbReference type="InterPro" id="IPR000524">
    <property type="entry name" value="Tscrpt_reg_HTH_GntR"/>
</dbReference>
<keyword evidence="4" id="KW-0238">DNA-binding</keyword>
<evidence type="ECO:0000256" key="3">
    <source>
        <dbReference type="ARBA" id="ARBA00023015"/>
    </source>
</evidence>
<dbReference type="RefSeq" id="WP_344544873.1">
    <property type="nucleotide sequence ID" value="NZ_BAAATD010000007.1"/>
</dbReference>
<comment type="similarity">
    <text evidence="1">In the C-terminal section; belongs to the class-I pyridoxal-phosphate-dependent aminotransferase family.</text>
</comment>
<sequence>MDLHISLEGRGDLAARIYRQILDAILDGRLRPGERLPPTRELATRLDVSRNTVAAAYDRLTAEGFLEGRSGAGTFVRNEPLRRRRARRRTGSAVQPRSRWESLDAVPNDQSEFTFDFRLGMPDVTLFPLETWRRLVSRELRPASLRSAGYGEPAGHPALREAIARSAGLSRGVRAEAEDVIVTQGAQQALDLIGRVLIEPGDCVAVEEPGYPPARILFESLGARVVGVRVDDEGLDVSAIPRAARLVYVTPSHQFPLGTPMSLARRTALLAWAERNGDAVVIEDDYDSEFRFSARPLEPLQGLDRTGRVVYVGSFSKTLLPLLRVGFMVAPASLQQSLRLAKQLSDWHSERTTQAALARFIDEGLLARHIRKATREYAARHERIVTALHNDFSEWLTPIPSAAGLHLCARLNPDRGIDLQQRIASARQADVAVESLADYCAIDPVQQGLVIGYGAIPTERVEEGLRRLRAHVCRA</sequence>
<dbReference type="EMBL" id="BAAATD010000007">
    <property type="protein sequence ID" value="GAA2610894.1"/>
    <property type="molecule type" value="Genomic_DNA"/>
</dbReference>
<keyword evidence="8" id="KW-1185">Reference proteome</keyword>
<dbReference type="Gene3D" id="1.10.10.10">
    <property type="entry name" value="Winged helix-like DNA-binding domain superfamily/Winged helix DNA-binding domain"/>
    <property type="match status" value="1"/>
</dbReference>
<dbReference type="GO" id="GO:0008483">
    <property type="term" value="F:transaminase activity"/>
    <property type="evidence" value="ECO:0007669"/>
    <property type="project" value="UniProtKB-KW"/>
</dbReference>
<proteinExistence type="inferred from homology"/>
<accession>A0ABP6CER1</accession>
<comment type="caution">
    <text evidence="7">The sequence shown here is derived from an EMBL/GenBank/DDBJ whole genome shotgun (WGS) entry which is preliminary data.</text>
</comment>
<name>A0ABP6CER1_9ACTN</name>
<dbReference type="PANTHER" id="PTHR46577:SF1">
    <property type="entry name" value="HTH-TYPE TRANSCRIPTIONAL REGULATORY PROTEIN GABR"/>
    <property type="match status" value="1"/>
</dbReference>
<keyword evidence="7" id="KW-0808">Transferase</keyword>
<dbReference type="PANTHER" id="PTHR46577">
    <property type="entry name" value="HTH-TYPE TRANSCRIPTIONAL REGULATORY PROTEIN GABR"/>
    <property type="match status" value="1"/>
</dbReference>
<keyword evidence="2" id="KW-0663">Pyridoxal phosphate</keyword>
<dbReference type="InterPro" id="IPR015424">
    <property type="entry name" value="PyrdxlP-dep_Trfase"/>
</dbReference>
<dbReference type="PRINTS" id="PR00035">
    <property type="entry name" value="HTHGNTR"/>
</dbReference>
<dbReference type="PROSITE" id="PS50949">
    <property type="entry name" value="HTH_GNTR"/>
    <property type="match status" value="1"/>
</dbReference>
<dbReference type="InterPro" id="IPR036388">
    <property type="entry name" value="WH-like_DNA-bd_sf"/>
</dbReference>
<reference evidence="8" key="1">
    <citation type="journal article" date="2019" name="Int. J. Syst. Evol. Microbiol.">
        <title>The Global Catalogue of Microorganisms (GCM) 10K type strain sequencing project: providing services to taxonomists for standard genome sequencing and annotation.</title>
        <authorList>
            <consortium name="The Broad Institute Genomics Platform"/>
            <consortium name="The Broad Institute Genome Sequencing Center for Infectious Disease"/>
            <person name="Wu L."/>
            <person name="Ma J."/>
        </authorList>
    </citation>
    <scope>NUCLEOTIDE SEQUENCE [LARGE SCALE GENOMIC DNA]</scope>
    <source>
        <strain evidence="8">JCM 6833</strain>
    </source>
</reference>
<dbReference type="Proteomes" id="UP001501509">
    <property type="component" value="Unassembled WGS sequence"/>
</dbReference>
<dbReference type="SUPFAM" id="SSF53383">
    <property type="entry name" value="PLP-dependent transferases"/>
    <property type="match status" value="1"/>
</dbReference>
<evidence type="ECO:0000259" key="6">
    <source>
        <dbReference type="PROSITE" id="PS50949"/>
    </source>
</evidence>
<protein>
    <submittedName>
        <fullName evidence="7">PLP-dependent aminotransferase family protein</fullName>
    </submittedName>
</protein>
<evidence type="ECO:0000256" key="5">
    <source>
        <dbReference type="ARBA" id="ARBA00023163"/>
    </source>
</evidence>
<evidence type="ECO:0000256" key="2">
    <source>
        <dbReference type="ARBA" id="ARBA00022898"/>
    </source>
</evidence>
<dbReference type="SMART" id="SM00345">
    <property type="entry name" value="HTH_GNTR"/>
    <property type="match status" value="1"/>
</dbReference>
<dbReference type="Gene3D" id="3.40.640.10">
    <property type="entry name" value="Type I PLP-dependent aspartate aminotransferase-like (Major domain)"/>
    <property type="match status" value="1"/>
</dbReference>
<gene>
    <name evidence="7" type="ORF">GCM10010411_51670</name>
</gene>
<dbReference type="InterPro" id="IPR015421">
    <property type="entry name" value="PyrdxlP-dep_Trfase_major"/>
</dbReference>
<evidence type="ECO:0000256" key="4">
    <source>
        <dbReference type="ARBA" id="ARBA00023125"/>
    </source>
</evidence>
<dbReference type="InterPro" id="IPR036390">
    <property type="entry name" value="WH_DNA-bd_sf"/>
</dbReference>
<keyword evidence="3" id="KW-0805">Transcription regulation</keyword>
<keyword evidence="5" id="KW-0804">Transcription</keyword>
<dbReference type="CDD" id="cd00609">
    <property type="entry name" value="AAT_like"/>
    <property type="match status" value="1"/>
</dbReference>
<evidence type="ECO:0000313" key="7">
    <source>
        <dbReference type="EMBL" id="GAA2610894.1"/>
    </source>
</evidence>
<organism evidence="7 8">
    <name type="scientific">Actinomadura fulvescens</name>
    <dbReference type="NCBI Taxonomy" id="46160"/>
    <lineage>
        <taxon>Bacteria</taxon>
        <taxon>Bacillati</taxon>
        <taxon>Actinomycetota</taxon>
        <taxon>Actinomycetes</taxon>
        <taxon>Streptosporangiales</taxon>
        <taxon>Thermomonosporaceae</taxon>
        <taxon>Actinomadura</taxon>
    </lineage>
</organism>
<keyword evidence="7" id="KW-0032">Aminotransferase</keyword>
<dbReference type="SUPFAM" id="SSF46785">
    <property type="entry name" value="Winged helix' DNA-binding domain"/>
    <property type="match status" value="1"/>
</dbReference>
<dbReference type="Pfam" id="PF00155">
    <property type="entry name" value="Aminotran_1_2"/>
    <property type="match status" value="1"/>
</dbReference>
<dbReference type="CDD" id="cd07377">
    <property type="entry name" value="WHTH_GntR"/>
    <property type="match status" value="1"/>
</dbReference>
<evidence type="ECO:0000256" key="1">
    <source>
        <dbReference type="ARBA" id="ARBA00005384"/>
    </source>
</evidence>
<feature type="domain" description="HTH gntR-type" evidence="6">
    <location>
        <begin position="11"/>
        <end position="79"/>
    </location>
</feature>
<evidence type="ECO:0000313" key="8">
    <source>
        <dbReference type="Proteomes" id="UP001501509"/>
    </source>
</evidence>
<dbReference type="InterPro" id="IPR051446">
    <property type="entry name" value="HTH_trans_reg/aminotransferase"/>
</dbReference>
<dbReference type="InterPro" id="IPR004839">
    <property type="entry name" value="Aminotransferase_I/II_large"/>
</dbReference>